<organism evidence="2 3">
    <name type="scientific">Zizania palustris</name>
    <name type="common">Northern wild rice</name>
    <dbReference type="NCBI Taxonomy" id="103762"/>
    <lineage>
        <taxon>Eukaryota</taxon>
        <taxon>Viridiplantae</taxon>
        <taxon>Streptophyta</taxon>
        <taxon>Embryophyta</taxon>
        <taxon>Tracheophyta</taxon>
        <taxon>Spermatophyta</taxon>
        <taxon>Magnoliopsida</taxon>
        <taxon>Liliopsida</taxon>
        <taxon>Poales</taxon>
        <taxon>Poaceae</taxon>
        <taxon>BOP clade</taxon>
        <taxon>Oryzoideae</taxon>
        <taxon>Oryzeae</taxon>
        <taxon>Zizaniinae</taxon>
        <taxon>Zizania</taxon>
    </lineage>
</organism>
<evidence type="ECO:0000313" key="2">
    <source>
        <dbReference type="EMBL" id="KAG8080756.1"/>
    </source>
</evidence>
<protein>
    <submittedName>
        <fullName evidence="2">Uncharacterized protein</fullName>
    </submittedName>
</protein>
<dbReference type="AlphaFoldDB" id="A0A8J5SRH9"/>
<reference evidence="2" key="2">
    <citation type="submission" date="2021-02" db="EMBL/GenBank/DDBJ databases">
        <authorList>
            <person name="Kimball J.A."/>
            <person name="Haas M.W."/>
            <person name="Macchietto M."/>
            <person name="Kono T."/>
            <person name="Duquette J."/>
            <person name="Shao M."/>
        </authorList>
    </citation>
    <scope>NUCLEOTIDE SEQUENCE</scope>
    <source>
        <tissue evidence="2">Fresh leaf tissue</tissue>
    </source>
</reference>
<proteinExistence type="predicted"/>
<evidence type="ECO:0000313" key="3">
    <source>
        <dbReference type="Proteomes" id="UP000729402"/>
    </source>
</evidence>
<feature type="region of interest" description="Disordered" evidence="1">
    <location>
        <begin position="1"/>
        <end position="43"/>
    </location>
</feature>
<keyword evidence="3" id="KW-1185">Reference proteome</keyword>
<gene>
    <name evidence="2" type="ORF">GUJ93_ZPchr0007g3775</name>
</gene>
<name>A0A8J5SRH9_ZIZPA</name>
<comment type="caution">
    <text evidence="2">The sequence shown here is derived from an EMBL/GenBank/DDBJ whole genome shotgun (WGS) entry which is preliminary data.</text>
</comment>
<evidence type="ECO:0000256" key="1">
    <source>
        <dbReference type="SAM" id="MobiDB-lite"/>
    </source>
</evidence>
<dbReference type="EMBL" id="JAAALK010000282">
    <property type="protein sequence ID" value="KAG8080756.1"/>
    <property type="molecule type" value="Genomic_DNA"/>
</dbReference>
<feature type="compositionally biased region" description="Polar residues" evidence="1">
    <location>
        <begin position="1"/>
        <end position="12"/>
    </location>
</feature>
<sequence>MGSTSTVGSKSTHLIRKNMRPDGAGWTDGRRASVPQRAGGSCSGRGAIRWPAAVRHARTPVHGCAGPRLGRPSRKDHVAVTWARGVHPEPGWHRRAVGTFGSPGARQRRCWGRIHYSQRGPPRGSRSGRSLSWPVRSLEWAQRLGKQGGGKDGGGSFHFLQSCSGARSPAMIARCCLSFCPYVIGSTLQYLTTSNEVCIAVTQVSYGANYATLANGDTYYTLIDRSPSLPKDQNDKIRLLSQRRLLIIWMTGKMMTRRACVRACTHFGSVRRNV</sequence>
<reference evidence="2" key="1">
    <citation type="journal article" date="2021" name="bioRxiv">
        <title>Whole Genome Assembly and Annotation of Northern Wild Rice, Zizania palustris L., Supports a Whole Genome Duplication in the Zizania Genus.</title>
        <authorList>
            <person name="Haas M."/>
            <person name="Kono T."/>
            <person name="Macchietto M."/>
            <person name="Millas R."/>
            <person name="McGilp L."/>
            <person name="Shao M."/>
            <person name="Duquette J."/>
            <person name="Hirsch C.N."/>
            <person name="Kimball J."/>
        </authorList>
    </citation>
    <scope>NUCLEOTIDE SEQUENCE</scope>
    <source>
        <tissue evidence="2">Fresh leaf tissue</tissue>
    </source>
</reference>
<dbReference type="Proteomes" id="UP000729402">
    <property type="component" value="Unassembled WGS sequence"/>
</dbReference>
<accession>A0A8J5SRH9</accession>